<reference evidence="2 3" key="1">
    <citation type="submission" date="2018-03" db="EMBL/GenBank/DDBJ databases">
        <title>Cereibacter changlensis.</title>
        <authorList>
            <person name="Meyer T.E."/>
            <person name="Miller S."/>
            <person name="Lodha T."/>
            <person name="Gandham S."/>
            <person name="Chintalapati S."/>
            <person name="Chintalapati V.R."/>
        </authorList>
    </citation>
    <scope>NUCLEOTIDE SEQUENCE [LARGE SCALE GENOMIC DNA]</scope>
    <source>
        <strain evidence="2 3">JA139</strain>
    </source>
</reference>
<comment type="caution">
    <text evidence="2">The sequence shown here is derived from an EMBL/GenBank/DDBJ whole genome shotgun (WGS) entry which is preliminary data.</text>
</comment>
<accession>A0A2T4JWQ4</accession>
<keyword evidence="3" id="KW-1185">Reference proteome</keyword>
<name>A0A2T4JWQ4_9RHOB</name>
<evidence type="ECO:0000256" key="1">
    <source>
        <dbReference type="SAM" id="MobiDB-lite"/>
    </source>
</evidence>
<dbReference type="RefSeq" id="WP_107663307.1">
    <property type="nucleotide sequence ID" value="NZ_PZKG01000024.1"/>
</dbReference>
<gene>
    <name evidence="2" type="ORF">C5F48_07620</name>
</gene>
<feature type="region of interest" description="Disordered" evidence="1">
    <location>
        <begin position="235"/>
        <end position="255"/>
    </location>
</feature>
<dbReference type="EMBL" id="PZKG01000024">
    <property type="protein sequence ID" value="PTE22341.1"/>
    <property type="molecule type" value="Genomic_DNA"/>
</dbReference>
<dbReference type="AlphaFoldDB" id="A0A2T4JWQ4"/>
<evidence type="ECO:0000313" key="3">
    <source>
        <dbReference type="Proteomes" id="UP000241010"/>
    </source>
</evidence>
<protein>
    <submittedName>
        <fullName evidence="2">Uncharacterized protein</fullName>
    </submittedName>
</protein>
<dbReference type="Proteomes" id="UP000241010">
    <property type="component" value="Unassembled WGS sequence"/>
</dbReference>
<organism evidence="2 3">
    <name type="scientific">Cereibacter changlensis JA139</name>
    <dbReference type="NCBI Taxonomy" id="1188249"/>
    <lineage>
        <taxon>Bacteria</taxon>
        <taxon>Pseudomonadati</taxon>
        <taxon>Pseudomonadota</taxon>
        <taxon>Alphaproteobacteria</taxon>
        <taxon>Rhodobacterales</taxon>
        <taxon>Paracoccaceae</taxon>
        <taxon>Cereibacter</taxon>
    </lineage>
</organism>
<dbReference type="OrthoDB" id="5297432at2"/>
<sequence length="255" mass="28135">MPADPILAKGHIRFIEARFPAVAASQLDITRRLTDHLWKLREAQERRLAEAAAPLRQEDAAQPAVGIRKAKGADADGAKDDDLFLPPADRVLTRTASTISLTAADRSKIDRRARRLFHRREAASGMKHLKKEDRDRLEVLARGVRLAVIPSEHRADELAAELHGEFPWLAPATEVVWRAMRRSVREGWPGFRMPPLLLDGPVGIGKSVWARWLGTLIEAPSLVVEATNQNASFGIVGSQRSPRPCAPSLERGLGG</sequence>
<evidence type="ECO:0000313" key="2">
    <source>
        <dbReference type="EMBL" id="PTE22341.1"/>
    </source>
</evidence>
<proteinExistence type="predicted"/>